<dbReference type="GO" id="GO:0003700">
    <property type="term" value="F:DNA-binding transcription factor activity"/>
    <property type="evidence" value="ECO:0007669"/>
    <property type="project" value="TreeGrafter"/>
</dbReference>
<dbReference type="GO" id="GO:0000976">
    <property type="term" value="F:transcription cis-regulatory region binding"/>
    <property type="evidence" value="ECO:0007669"/>
    <property type="project" value="TreeGrafter"/>
</dbReference>
<evidence type="ECO:0000313" key="5">
    <source>
        <dbReference type="Proteomes" id="UP000063699"/>
    </source>
</evidence>
<keyword evidence="1 2" id="KW-0238">DNA-binding</keyword>
<dbReference type="InterPro" id="IPR050109">
    <property type="entry name" value="HTH-type_TetR-like_transc_reg"/>
</dbReference>
<sequence length="186" mass="20409">MSRADRRRQLLDSASEIIRAGGTNALTLVTLADRAGVSRPVVYDHFGTREGLLVELYRDYDQTIVSTMREALRERARSLGAVASVLSTAYVDAVVHAGEECEEVVAALSGSPETRQVLRESREFYVTEFRQALEPYARLDLPALTGMFSAVDGLARAAADHRISRDDAIATASLVVRRLATTRKPT</sequence>
<evidence type="ECO:0000259" key="3">
    <source>
        <dbReference type="PROSITE" id="PS50977"/>
    </source>
</evidence>
<dbReference type="InterPro" id="IPR009057">
    <property type="entry name" value="Homeodomain-like_sf"/>
</dbReference>
<evidence type="ECO:0000313" key="4">
    <source>
        <dbReference type="EMBL" id="ALG14648.1"/>
    </source>
</evidence>
<name>A0A0N9IGM3_9PSEU</name>
<protein>
    <submittedName>
        <fullName evidence="4">TetR family transcriptional regulator</fullName>
    </submittedName>
</protein>
<dbReference type="PROSITE" id="PS50977">
    <property type="entry name" value="HTH_TETR_2"/>
    <property type="match status" value="1"/>
</dbReference>
<dbReference type="PRINTS" id="PR00455">
    <property type="entry name" value="HTHTETR"/>
</dbReference>
<dbReference type="STRING" id="860235.AOZ06_08965"/>
<dbReference type="EMBL" id="CP012752">
    <property type="protein sequence ID" value="ALG14648.1"/>
    <property type="molecule type" value="Genomic_DNA"/>
</dbReference>
<dbReference type="AlphaFoldDB" id="A0A0N9IGM3"/>
<dbReference type="Pfam" id="PF00440">
    <property type="entry name" value="TetR_N"/>
    <property type="match status" value="1"/>
</dbReference>
<dbReference type="Proteomes" id="UP000063699">
    <property type="component" value="Chromosome"/>
</dbReference>
<dbReference type="InterPro" id="IPR001647">
    <property type="entry name" value="HTH_TetR"/>
</dbReference>
<evidence type="ECO:0000256" key="1">
    <source>
        <dbReference type="ARBA" id="ARBA00023125"/>
    </source>
</evidence>
<dbReference type="SUPFAM" id="SSF46689">
    <property type="entry name" value="Homeodomain-like"/>
    <property type="match status" value="1"/>
</dbReference>
<dbReference type="PANTHER" id="PTHR30055">
    <property type="entry name" value="HTH-TYPE TRANSCRIPTIONAL REGULATOR RUTR"/>
    <property type="match status" value="1"/>
</dbReference>
<reference evidence="4 5" key="1">
    <citation type="submission" date="2015-07" db="EMBL/GenBank/DDBJ databases">
        <title>Genome sequencing of Kibdelosporangium phytohabitans.</title>
        <authorList>
            <person name="Qin S."/>
            <person name="Xing K."/>
        </authorList>
    </citation>
    <scope>NUCLEOTIDE SEQUENCE [LARGE SCALE GENOMIC DNA]</scope>
    <source>
        <strain evidence="4 5">KLBMP1111</strain>
    </source>
</reference>
<accession>A0A0N9IGM3</accession>
<keyword evidence="5" id="KW-1185">Reference proteome</keyword>
<dbReference type="OrthoDB" id="70491at2"/>
<dbReference type="PANTHER" id="PTHR30055:SF223">
    <property type="entry name" value="HTH-TYPE TRANSCRIPTIONAL REGULATOR UIDR"/>
    <property type="match status" value="1"/>
</dbReference>
<proteinExistence type="predicted"/>
<feature type="domain" description="HTH tetR-type" evidence="3">
    <location>
        <begin position="4"/>
        <end position="64"/>
    </location>
</feature>
<gene>
    <name evidence="4" type="ORF">AOZ06_08965</name>
</gene>
<dbReference type="Gene3D" id="1.10.357.10">
    <property type="entry name" value="Tetracycline Repressor, domain 2"/>
    <property type="match status" value="1"/>
</dbReference>
<evidence type="ECO:0000256" key="2">
    <source>
        <dbReference type="PROSITE-ProRule" id="PRU00335"/>
    </source>
</evidence>
<dbReference type="KEGG" id="kphy:AOZ06_08965"/>
<organism evidence="4 5">
    <name type="scientific">Kibdelosporangium phytohabitans</name>
    <dbReference type="NCBI Taxonomy" id="860235"/>
    <lineage>
        <taxon>Bacteria</taxon>
        <taxon>Bacillati</taxon>
        <taxon>Actinomycetota</taxon>
        <taxon>Actinomycetes</taxon>
        <taxon>Pseudonocardiales</taxon>
        <taxon>Pseudonocardiaceae</taxon>
        <taxon>Kibdelosporangium</taxon>
    </lineage>
</organism>
<feature type="DNA-binding region" description="H-T-H motif" evidence="2">
    <location>
        <begin position="27"/>
        <end position="46"/>
    </location>
</feature>